<dbReference type="InterPro" id="IPR000522">
    <property type="entry name" value="ABC_transptr_permease_BtuC"/>
</dbReference>
<reference evidence="9" key="1">
    <citation type="journal article" date="2015" name="Proc. Natl. Acad. Sci. U.S.A.">
        <title>Bacterial clade with the ribosomal RNA operon on a small plasmid rather than the chromosome.</title>
        <authorList>
            <person name="Anda M."/>
            <person name="Ohtsubo Y."/>
            <person name="Okubo T."/>
            <person name="Sugawara M."/>
            <person name="Nagata Y."/>
            <person name="Tsuda M."/>
            <person name="Minamisawa K."/>
            <person name="Mitsui H."/>
        </authorList>
    </citation>
    <scope>NUCLEOTIDE SEQUENCE</scope>
    <source>
        <strain evidence="9">DSM 21988</strain>
    </source>
</reference>
<dbReference type="SUPFAM" id="SSF81345">
    <property type="entry name" value="ABC transporter involved in vitamin B12 uptake, BtuC"/>
    <property type="match status" value="1"/>
</dbReference>
<feature type="transmembrane region" description="Helical" evidence="8">
    <location>
        <begin position="87"/>
        <end position="106"/>
    </location>
</feature>
<comment type="similarity">
    <text evidence="2">Belongs to the binding-protein-dependent transport system permease family. FecCD subfamily.</text>
</comment>
<protein>
    <submittedName>
        <fullName evidence="9">ABC transporter</fullName>
    </submittedName>
</protein>
<dbReference type="Pfam" id="PF01032">
    <property type="entry name" value="FecCD"/>
    <property type="match status" value="1"/>
</dbReference>
<evidence type="ECO:0000256" key="8">
    <source>
        <dbReference type="SAM" id="Phobius"/>
    </source>
</evidence>
<feature type="transmembrane region" description="Helical" evidence="8">
    <location>
        <begin position="112"/>
        <end position="132"/>
    </location>
</feature>
<evidence type="ECO:0000256" key="6">
    <source>
        <dbReference type="ARBA" id="ARBA00022989"/>
    </source>
</evidence>
<sequence>MLRAVVILSTAIVSLALMSLCLGDLPLSFAEVLGALFQRSEGNEAVSLVVNTVRLPRILLGVLVGASLAVAGALAQTIMRNPLAEPGLIGINGGAACGAMIVLTLLPAAGMGVMGMAAFAGGLAMAVAIYVLAWRGGANPLRIILVGIGLSAVSTTLISFVAVFSDVATVQRAQVWLSRSIYQASWEQIGALGLWLSLLGPLILMASHQLDTIAFDDETARGVGQNVERTRLLLMLACVLLSAAAVCVSGLIAFVGLVAPHIARRLVGQAHIRLLPTAALVGAALLLAADLAGRTLIAPAQLPAGLVAALIGAPAFGWLFWRNRNAEG</sequence>
<evidence type="ECO:0000256" key="5">
    <source>
        <dbReference type="ARBA" id="ARBA00022692"/>
    </source>
</evidence>
<evidence type="ECO:0000256" key="7">
    <source>
        <dbReference type="ARBA" id="ARBA00023136"/>
    </source>
</evidence>
<keyword evidence="7 8" id="KW-0472">Membrane</keyword>
<keyword evidence="6 8" id="KW-1133">Transmembrane helix</keyword>
<accession>A0A0P0YVK7</accession>
<name>A0A0P0YVK7_9HYPH</name>
<dbReference type="CDD" id="cd06550">
    <property type="entry name" value="TM_ABC_iron-siderophores_like"/>
    <property type="match status" value="1"/>
</dbReference>
<evidence type="ECO:0000256" key="2">
    <source>
        <dbReference type="ARBA" id="ARBA00007935"/>
    </source>
</evidence>
<dbReference type="Gene3D" id="1.10.3470.10">
    <property type="entry name" value="ABC transporter involved in vitamin B12 uptake, BtuC"/>
    <property type="match status" value="1"/>
</dbReference>
<feature type="transmembrane region" description="Helical" evidence="8">
    <location>
        <begin position="232"/>
        <end position="258"/>
    </location>
</feature>
<organism evidence="9">
    <name type="scientific">Aureimonas altamirensis</name>
    <dbReference type="NCBI Taxonomy" id="370622"/>
    <lineage>
        <taxon>Bacteria</taxon>
        <taxon>Pseudomonadati</taxon>
        <taxon>Pseudomonadota</taxon>
        <taxon>Alphaproteobacteria</taxon>
        <taxon>Hyphomicrobiales</taxon>
        <taxon>Aurantimonadaceae</taxon>
        <taxon>Aureimonas</taxon>
    </lineage>
</organism>
<keyword evidence="5 8" id="KW-0812">Transmembrane</keyword>
<dbReference type="FunFam" id="1.10.3470.10:FF:000001">
    <property type="entry name" value="Vitamin B12 ABC transporter permease BtuC"/>
    <property type="match status" value="1"/>
</dbReference>
<evidence type="ECO:0000313" key="9">
    <source>
        <dbReference type="EMBL" id="BAT25478.1"/>
    </source>
</evidence>
<evidence type="ECO:0000256" key="1">
    <source>
        <dbReference type="ARBA" id="ARBA00004651"/>
    </source>
</evidence>
<keyword evidence="3" id="KW-0813">Transport</keyword>
<dbReference type="EMBL" id="LC066370">
    <property type="protein sequence ID" value="BAT25478.1"/>
    <property type="molecule type" value="Genomic_DNA"/>
</dbReference>
<dbReference type="GO" id="GO:0005886">
    <property type="term" value="C:plasma membrane"/>
    <property type="evidence" value="ECO:0007669"/>
    <property type="project" value="UniProtKB-SubCell"/>
</dbReference>
<feature type="transmembrane region" description="Helical" evidence="8">
    <location>
        <begin position="301"/>
        <end position="321"/>
    </location>
</feature>
<comment type="subcellular location">
    <subcellularLocation>
        <location evidence="1">Cell membrane</location>
        <topology evidence="1">Multi-pass membrane protein</topology>
    </subcellularLocation>
</comment>
<dbReference type="PANTHER" id="PTHR30472">
    <property type="entry name" value="FERRIC ENTEROBACTIN TRANSPORT SYSTEM PERMEASE PROTEIN"/>
    <property type="match status" value="1"/>
</dbReference>
<feature type="transmembrane region" description="Helical" evidence="8">
    <location>
        <begin position="54"/>
        <end position="75"/>
    </location>
</feature>
<dbReference type="InterPro" id="IPR037294">
    <property type="entry name" value="ABC_BtuC-like"/>
</dbReference>
<dbReference type="PANTHER" id="PTHR30472:SF24">
    <property type="entry name" value="FERRIC ENTEROBACTIN TRANSPORT SYSTEM PERMEASE PROTEIN FEPG"/>
    <property type="match status" value="1"/>
</dbReference>
<dbReference type="AlphaFoldDB" id="A0A0P0YVK7"/>
<evidence type="ECO:0000256" key="3">
    <source>
        <dbReference type="ARBA" id="ARBA00022448"/>
    </source>
</evidence>
<keyword evidence="4" id="KW-1003">Cell membrane</keyword>
<dbReference type="GO" id="GO:0022857">
    <property type="term" value="F:transmembrane transporter activity"/>
    <property type="evidence" value="ECO:0007669"/>
    <property type="project" value="InterPro"/>
</dbReference>
<feature type="transmembrane region" description="Helical" evidence="8">
    <location>
        <begin position="270"/>
        <end position="289"/>
    </location>
</feature>
<feature type="transmembrane region" description="Helical" evidence="8">
    <location>
        <begin position="144"/>
        <end position="165"/>
    </location>
</feature>
<proteinExistence type="inferred from homology"/>
<dbReference type="GO" id="GO:0033214">
    <property type="term" value="P:siderophore-iron import into cell"/>
    <property type="evidence" value="ECO:0007669"/>
    <property type="project" value="TreeGrafter"/>
</dbReference>
<dbReference type="RefSeq" id="WP_060610804.1">
    <property type="nucleotide sequence ID" value="NZ_BBWQ01000026.1"/>
</dbReference>
<evidence type="ECO:0000256" key="4">
    <source>
        <dbReference type="ARBA" id="ARBA00022475"/>
    </source>
</evidence>